<accession>A0A9N8VAS8</accession>
<organism evidence="1 2">
    <name type="scientific">Acaulospora morrowiae</name>
    <dbReference type="NCBI Taxonomy" id="94023"/>
    <lineage>
        <taxon>Eukaryota</taxon>
        <taxon>Fungi</taxon>
        <taxon>Fungi incertae sedis</taxon>
        <taxon>Mucoromycota</taxon>
        <taxon>Glomeromycotina</taxon>
        <taxon>Glomeromycetes</taxon>
        <taxon>Diversisporales</taxon>
        <taxon>Acaulosporaceae</taxon>
        <taxon>Acaulospora</taxon>
    </lineage>
</organism>
<dbReference type="EMBL" id="CAJVPV010000142">
    <property type="protein sequence ID" value="CAG8444591.1"/>
    <property type="molecule type" value="Genomic_DNA"/>
</dbReference>
<dbReference type="OrthoDB" id="272077at2759"/>
<gene>
    <name evidence="1" type="ORF">AMORRO_LOCUS527</name>
</gene>
<dbReference type="SUPFAM" id="SSF81901">
    <property type="entry name" value="HCP-like"/>
    <property type="match status" value="2"/>
</dbReference>
<dbReference type="AlphaFoldDB" id="A0A9N8VAS8"/>
<sequence>MNGQDLNPKFSIACSFSRKSAVKKRVSLNDFNIPQDIPHDFLKDHFLQDLLYFFISQCNLQELPKYVALEVNHYLKQHSANPIKVFYKLLRQSKHNLLYISGLIGFCYEFGIGSVIDHQMAFEYYSYSENLKMILDNNAKLKIKCKNDKFKEQSPGGSYFIIQQNYFISQVSLALMYQNGCYVSENKYLGFQIFTKLASEKSVLAETWNYVGDCYLNIVIPVNEIDTEDIGELGTDISDLGVSTNGLDEGIDEIDLNKINADMAIASVDRTSEREAESSKRYAKSLEYFSRSASKEYPESTFNVGYCHIYGFGTEQNDHLAFQYFLKSAEFGFELGQHQVGLCYLNGMGTGENLGKAIYWLLKAKNNGCTNVEGLLTMIINRLDYM</sequence>
<dbReference type="InterPro" id="IPR006597">
    <property type="entry name" value="Sel1-like"/>
</dbReference>
<name>A0A9N8VAS8_9GLOM</name>
<comment type="caution">
    <text evidence="1">The sequence shown here is derived from an EMBL/GenBank/DDBJ whole genome shotgun (WGS) entry which is preliminary data.</text>
</comment>
<dbReference type="InterPro" id="IPR011990">
    <property type="entry name" value="TPR-like_helical_dom_sf"/>
</dbReference>
<evidence type="ECO:0000313" key="1">
    <source>
        <dbReference type="EMBL" id="CAG8444591.1"/>
    </source>
</evidence>
<dbReference type="PANTHER" id="PTHR43628:SF1">
    <property type="entry name" value="CHITIN SYNTHASE REGULATORY FACTOR 2-RELATED"/>
    <property type="match status" value="1"/>
</dbReference>
<proteinExistence type="predicted"/>
<evidence type="ECO:0000313" key="2">
    <source>
        <dbReference type="Proteomes" id="UP000789342"/>
    </source>
</evidence>
<dbReference type="Pfam" id="PF08238">
    <property type="entry name" value="Sel1"/>
    <property type="match status" value="4"/>
</dbReference>
<dbReference type="PANTHER" id="PTHR43628">
    <property type="entry name" value="ACTIVATOR OF C KINASE PROTEIN 1-RELATED"/>
    <property type="match status" value="1"/>
</dbReference>
<dbReference type="InterPro" id="IPR052945">
    <property type="entry name" value="Mitotic_Regulator"/>
</dbReference>
<dbReference type="Gene3D" id="1.25.40.10">
    <property type="entry name" value="Tetratricopeptide repeat domain"/>
    <property type="match status" value="2"/>
</dbReference>
<dbReference type="Proteomes" id="UP000789342">
    <property type="component" value="Unassembled WGS sequence"/>
</dbReference>
<protein>
    <submittedName>
        <fullName evidence="1">12847_t:CDS:1</fullName>
    </submittedName>
</protein>
<reference evidence="1" key="1">
    <citation type="submission" date="2021-06" db="EMBL/GenBank/DDBJ databases">
        <authorList>
            <person name="Kallberg Y."/>
            <person name="Tangrot J."/>
            <person name="Rosling A."/>
        </authorList>
    </citation>
    <scope>NUCLEOTIDE SEQUENCE</scope>
    <source>
        <strain evidence="1">CL551</strain>
    </source>
</reference>
<dbReference type="SMART" id="SM00671">
    <property type="entry name" value="SEL1"/>
    <property type="match status" value="4"/>
</dbReference>
<keyword evidence="2" id="KW-1185">Reference proteome</keyword>